<keyword evidence="1" id="KW-0732">Signal</keyword>
<feature type="signal peptide" evidence="1">
    <location>
        <begin position="1"/>
        <end position="25"/>
    </location>
</feature>
<evidence type="ECO:0000256" key="1">
    <source>
        <dbReference type="SAM" id="SignalP"/>
    </source>
</evidence>
<protein>
    <recommendedName>
        <fullName evidence="4">SbsA Ig-like domain-containing protein</fullName>
    </recommendedName>
</protein>
<keyword evidence="3" id="KW-1185">Reference proteome</keyword>
<organism evidence="2 3">
    <name type="scientific">Leucobacter komagatae</name>
    <dbReference type="NCBI Taxonomy" id="55969"/>
    <lineage>
        <taxon>Bacteria</taxon>
        <taxon>Bacillati</taxon>
        <taxon>Actinomycetota</taxon>
        <taxon>Actinomycetes</taxon>
        <taxon>Micrococcales</taxon>
        <taxon>Microbacteriaceae</taxon>
        <taxon>Leucobacter</taxon>
    </lineage>
</organism>
<sequence>MSASRFRARTLALCAAVAVAASSLAAASALQPPKLTALEFSPAALTDTDTARVVLRFTQTVREVQPADVTLTPSVAHTVSTDGAAVTVRLSERIDYGAKIRVELRVASAATGSVADVTRAVAAQDIRVRTLVRDDAGDRIVSNDLVGGARPREIQTNRRVQEYAGLDDRVFTVTDAGGGAVELGEFGGGERPYTPLIPAELGSLTQLRADTTGKFIGVVASGIELAGRQTENELLVMDARSGVAPPVTVSGSDGIPLRVRDWRFVPGGIGVAVLDEDGELWLATPALGRDPVPLGPADGIVGFLPDTGELVADLSGVARAIDVSGLVSGGAGSEREARVVERHLPGEVFTAGGGRVARSGDAHRLLLMIDGAEQEVFAPTHSGTRIGAICPAPNGSVVAVELISAGAEPDARPVLPAFRGTTTVYIDAHGGELRSSIGFAPDWC</sequence>
<evidence type="ECO:0000313" key="3">
    <source>
        <dbReference type="Proteomes" id="UP000032120"/>
    </source>
</evidence>
<dbReference type="EMBL" id="JXSQ01000001">
    <property type="protein sequence ID" value="KIP53767.1"/>
    <property type="molecule type" value="Genomic_DNA"/>
</dbReference>
<evidence type="ECO:0008006" key="4">
    <source>
        <dbReference type="Google" id="ProtNLM"/>
    </source>
</evidence>
<reference evidence="2 3" key="1">
    <citation type="submission" date="2015-01" db="EMBL/GenBank/DDBJ databases">
        <title>Draft genome sequence of Leucobacter komagatae strain VKM ST2845.</title>
        <authorList>
            <person name="Karlyshev A.V."/>
            <person name="Kudryashova E.B."/>
        </authorList>
    </citation>
    <scope>NUCLEOTIDE SEQUENCE [LARGE SCALE GENOMIC DNA]</scope>
    <source>
        <strain evidence="2 3">VKM ST2845</strain>
    </source>
</reference>
<feature type="chain" id="PRO_5039726658" description="SbsA Ig-like domain-containing protein" evidence="1">
    <location>
        <begin position="26"/>
        <end position="444"/>
    </location>
</feature>
<name>A0A0D0IS09_9MICO</name>
<dbReference type="RefSeq" id="WP_042542514.1">
    <property type="nucleotide sequence ID" value="NZ_JXSQ01000001.1"/>
</dbReference>
<accession>A0A0D0IS09</accession>
<dbReference type="OrthoDB" id="5057864at2"/>
<comment type="caution">
    <text evidence="2">The sequence shown here is derived from an EMBL/GenBank/DDBJ whole genome shotgun (WGS) entry which is preliminary data.</text>
</comment>
<evidence type="ECO:0000313" key="2">
    <source>
        <dbReference type="EMBL" id="KIP53767.1"/>
    </source>
</evidence>
<gene>
    <name evidence="2" type="ORF">SD72_00780</name>
</gene>
<proteinExistence type="predicted"/>
<dbReference type="Proteomes" id="UP000032120">
    <property type="component" value="Unassembled WGS sequence"/>
</dbReference>
<dbReference type="AlphaFoldDB" id="A0A0D0IS09"/>